<evidence type="ECO:0000313" key="5">
    <source>
        <dbReference type="EMBL" id="MFF5921308.1"/>
    </source>
</evidence>
<dbReference type="InterPro" id="IPR016181">
    <property type="entry name" value="Acyl_CoA_acyltransferase"/>
</dbReference>
<dbReference type="RefSeq" id="WP_030316187.1">
    <property type="nucleotide sequence ID" value="NZ_JBIBDZ010000007.1"/>
</dbReference>
<sequence length="279" mass="30227">MTTTLRPAEPLQQTPDGGRSRTYDVCVNSRRVGSVHLSTDPGFGAASGVISRLGVHEPDRGRGRGTVAALASEEVLRGWGCVEVQISVPADAGPALRMARSLGYTERSRNMVKELPAEPPALPDGVEVRPMTEAEYVAWEARAKEGFARSWIDRGVPEEQARAKAESSHAKYLPDGLATPGVAIHVVVRDGRPAGFLWTGRIELEPGHWAAFVYDIEVEEAHRGHGYGRALMLLAERVAREAGETLLGLHVFAGNTPAIRLYESLGYRTTSINSAKELL</sequence>
<feature type="region of interest" description="Disordered" evidence="3">
    <location>
        <begin position="1"/>
        <end position="22"/>
    </location>
</feature>
<protein>
    <submittedName>
        <fullName evidence="5">GNAT family N-acetyltransferase</fullName>
        <ecNumber evidence="5">2.3.-.-</ecNumber>
    </submittedName>
</protein>
<evidence type="ECO:0000256" key="2">
    <source>
        <dbReference type="ARBA" id="ARBA00023315"/>
    </source>
</evidence>
<evidence type="ECO:0000313" key="6">
    <source>
        <dbReference type="Proteomes" id="UP001602370"/>
    </source>
</evidence>
<evidence type="ECO:0000256" key="1">
    <source>
        <dbReference type="ARBA" id="ARBA00022679"/>
    </source>
</evidence>
<evidence type="ECO:0000259" key="4">
    <source>
        <dbReference type="PROSITE" id="PS51186"/>
    </source>
</evidence>
<keyword evidence="2 5" id="KW-0012">Acyltransferase</keyword>
<dbReference type="Pfam" id="PF00583">
    <property type="entry name" value="Acetyltransf_1"/>
    <property type="match status" value="2"/>
</dbReference>
<evidence type="ECO:0000256" key="3">
    <source>
        <dbReference type="SAM" id="MobiDB-lite"/>
    </source>
</evidence>
<dbReference type="Proteomes" id="UP001602370">
    <property type="component" value="Unassembled WGS sequence"/>
</dbReference>
<feature type="domain" description="N-acetyltransferase" evidence="4">
    <location>
        <begin position="1"/>
        <end position="129"/>
    </location>
</feature>
<keyword evidence="1 5" id="KW-0808">Transferase</keyword>
<dbReference type="GO" id="GO:0016746">
    <property type="term" value="F:acyltransferase activity"/>
    <property type="evidence" value="ECO:0007669"/>
    <property type="project" value="UniProtKB-KW"/>
</dbReference>
<organism evidence="5 6">
    <name type="scientific">Streptomyces flavochromogenes</name>
    <dbReference type="NCBI Taxonomy" id="68199"/>
    <lineage>
        <taxon>Bacteria</taxon>
        <taxon>Bacillati</taxon>
        <taxon>Actinomycetota</taxon>
        <taxon>Actinomycetes</taxon>
        <taxon>Kitasatosporales</taxon>
        <taxon>Streptomycetaceae</taxon>
        <taxon>Streptomyces</taxon>
    </lineage>
</organism>
<feature type="domain" description="N-acetyltransferase" evidence="4">
    <location>
        <begin position="126"/>
        <end position="279"/>
    </location>
</feature>
<dbReference type="EC" id="2.3.-.-" evidence="5"/>
<dbReference type="SUPFAM" id="SSF55729">
    <property type="entry name" value="Acyl-CoA N-acyltransferases (Nat)"/>
    <property type="match status" value="2"/>
</dbReference>
<keyword evidence="6" id="KW-1185">Reference proteome</keyword>
<dbReference type="EMBL" id="JBIBDZ010000007">
    <property type="protein sequence ID" value="MFF5921308.1"/>
    <property type="molecule type" value="Genomic_DNA"/>
</dbReference>
<gene>
    <name evidence="5" type="ORF">ACFY8C_23620</name>
</gene>
<reference evidence="5 6" key="1">
    <citation type="submission" date="2024-10" db="EMBL/GenBank/DDBJ databases">
        <title>The Natural Products Discovery Center: Release of the First 8490 Sequenced Strains for Exploring Actinobacteria Biosynthetic Diversity.</title>
        <authorList>
            <person name="Kalkreuter E."/>
            <person name="Kautsar S.A."/>
            <person name="Yang D."/>
            <person name="Bader C.D."/>
            <person name="Teijaro C.N."/>
            <person name="Fluegel L."/>
            <person name="Davis C.M."/>
            <person name="Simpson J.R."/>
            <person name="Lauterbach L."/>
            <person name="Steele A.D."/>
            <person name="Gui C."/>
            <person name="Meng S."/>
            <person name="Li G."/>
            <person name="Viehrig K."/>
            <person name="Ye F."/>
            <person name="Su P."/>
            <person name="Kiefer A.F."/>
            <person name="Nichols A."/>
            <person name="Cepeda A.J."/>
            <person name="Yan W."/>
            <person name="Fan B."/>
            <person name="Jiang Y."/>
            <person name="Adhikari A."/>
            <person name="Zheng C.-J."/>
            <person name="Schuster L."/>
            <person name="Cowan T.M."/>
            <person name="Smanski M.J."/>
            <person name="Chevrette M.G."/>
            <person name="De Carvalho L.P.S."/>
            <person name="Shen B."/>
        </authorList>
    </citation>
    <scope>NUCLEOTIDE SEQUENCE [LARGE SCALE GENOMIC DNA]</scope>
    <source>
        <strain evidence="5 6">NPDC012605</strain>
    </source>
</reference>
<dbReference type="InterPro" id="IPR000182">
    <property type="entry name" value="GNAT_dom"/>
</dbReference>
<dbReference type="PROSITE" id="PS51186">
    <property type="entry name" value="GNAT"/>
    <property type="match status" value="2"/>
</dbReference>
<name>A0ABW6XUX1_9ACTN</name>
<dbReference type="PANTHER" id="PTHR43877">
    <property type="entry name" value="AMINOALKYLPHOSPHONATE N-ACETYLTRANSFERASE-RELATED-RELATED"/>
    <property type="match status" value="1"/>
</dbReference>
<dbReference type="InterPro" id="IPR050832">
    <property type="entry name" value="Bact_Acetyltransf"/>
</dbReference>
<dbReference type="Gene3D" id="3.40.630.30">
    <property type="match status" value="2"/>
</dbReference>
<dbReference type="CDD" id="cd04301">
    <property type="entry name" value="NAT_SF"/>
    <property type="match status" value="1"/>
</dbReference>
<accession>A0ABW6XUX1</accession>
<feature type="compositionally biased region" description="Polar residues" evidence="3">
    <location>
        <begin position="1"/>
        <end position="15"/>
    </location>
</feature>
<comment type="caution">
    <text evidence="5">The sequence shown here is derived from an EMBL/GenBank/DDBJ whole genome shotgun (WGS) entry which is preliminary data.</text>
</comment>
<dbReference type="PANTHER" id="PTHR43877:SF2">
    <property type="entry name" value="AMINOALKYLPHOSPHONATE N-ACETYLTRANSFERASE-RELATED"/>
    <property type="match status" value="1"/>
</dbReference>
<proteinExistence type="predicted"/>